<feature type="chain" id="PRO_5030777473" evidence="2">
    <location>
        <begin position="25"/>
        <end position="208"/>
    </location>
</feature>
<evidence type="ECO:0000313" key="4">
    <source>
        <dbReference type="Proteomes" id="UP000547674"/>
    </source>
</evidence>
<evidence type="ECO:0000256" key="2">
    <source>
        <dbReference type="SAM" id="SignalP"/>
    </source>
</evidence>
<keyword evidence="2" id="KW-0732">Signal</keyword>
<feature type="transmembrane region" description="Helical" evidence="1">
    <location>
        <begin position="119"/>
        <end position="136"/>
    </location>
</feature>
<feature type="signal peptide" evidence="2">
    <location>
        <begin position="1"/>
        <end position="24"/>
    </location>
</feature>
<proteinExistence type="predicted"/>
<feature type="transmembrane region" description="Helical" evidence="1">
    <location>
        <begin position="84"/>
        <end position="107"/>
    </location>
</feature>
<name>A0A7Y2EAP9_UNCEI</name>
<evidence type="ECO:0000256" key="1">
    <source>
        <dbReference type="SAM" id="Phobius"/>
    </source>
</evidence>
<dbReference type="AlphaFoldDB" id="A0A7Y2EAP9"/>
<keyword evidence="1" id="KW-0812">Transmembrane</keyword>
<comment type="caution">
    <text evidence="3">The sequence shown here is derived from an EMBL/GenBank/DDBJ whole genome shotgun (WGS) entry which is preliminary data.</text>
</comment>
<reference evidence="3 4" key="1">
    <citation type="submission" date="2020-03" db="EMBL/GenBank/DDBJ databases">
        <title>Metabolic flexibility allows generalist bacteria to become dominant in a frequently disturbed ecosystem.</title>
        <authorList>
            <person name="Chen Y.-J."/>
            <person name="Leung P.M."/>
            <person name="Bay S.K."/>
            <person name="Hugenholtz P."/>
            <person name="Kessler A.J."/>
            <person name="Shelley G."/>
            <person name="Waite D.W."/>
            <person name="Cook P.L."/>
            <person name="Greening C."/>
        </authorList>
    </citation>
    <scope>NUCLEOTIDE SEQUENCE [LARGE SCALE GENOMIC DNA]</scope>
    <source>
        <strain evidence="3">SS_bin_28</strain>
    </source>
</reference>
<accession>A0A7Y2EAP9</accession>
<keyword evidence="1" id="KW-1133">Transmembrane helix</keyword>
<feature type="transmembrane region" description="Helical" evidence="1">
    <location>
        <begin position="142"/>
        <end position="161"/>
    </location>
</feature>
<keyword evidence="1" id="KW-0472">Membrane</keyword>
<dbReference type="EMBL" id="JABDJR010000251">
    <property type="protein sequence ID" value="NNF06414.1"/>
    <property type="molecule type" value="Genomic_DNA"/>
</dbReference>
<protein>
    <submittedName>
        <fullName evidence="3">Uncharacterized protein</fullName>
    </submittedName>
</protein>
<evidence type="ECO:0000313" key="3">
    <source>
        <dbReference type="EMBL" id="NNF06414.1"/>
    </source>
</evidence>
<dbReference type="Proteomes" id="UP000547674">
    <property type="component" value="Unassembled WGS sequence"/>
</dbReference>
<sequence length="208" mass="21133">MANRTLVGILIFTASQLLSGLAVAESLHPHDGSENSVGKPPLRVERIAGETLSGAVIGGALGITGAAVGALAAYGDGYYDGDKVFSTAVTVFLVAETVGAALGVYLIGATGDQTGSFPLTLVSSAIGTLVLVALAPNESNQPLFYVSLGLPVVGAVIGFNASRSYEHHHHSSHAGGNWDLNQGGGALDTLHEGGQDRIVRVELLSAAF</sequence>
<organism evidence="3 4">
    <name type="scientific">Eiseniibacteriota bacterium</name>
    <dbReference type="NCBI Taxonomy" id="2212470"/>
    <lineage>
        <taxon>Bacteria</taxon>
        <taxon>Candidatus Eiseniibacteriota</taxon>
    </lineage>
</organism>
<gene>
    <name evidence="3" type="ORF">HKN21_06610</name>
</gene>